<name>A0ABM5ELZ5_9SAUR</name>
<dbReference type="SUPFAM" id="SSF49764">
    <property type="entry name" value="HSP20-like chaperones"/>
    <property type="match status" value="1"/>
</dbReference>
<dbReference type="Pfam" id="PF00011">
    <property type="entry name" value="HSP20"/>
    <property type="match status" value="1"/>
</dbReference>
<feature type="domain" description="SHSP" evidence="5">
    <location>
        <begin position="55"/>
        <end position="160"/>
    </location>
</feature>
<evidence type="ECO:0000256" key="4">
    <source>
        <dbReference type="SAM" id="MobiDB-lite"/>
    </source>
</evidence>
<dbReference type="InterPro" id="IPR001436">
    <property type="entry name" value="Alpha-crystallin/sHSP_animal"/>
</dbReference>
<dbReference type="RefSeq" id="XP_072834176.1">
    <property type="nucleotide sequence ID" value="XM_072978075.1"/>
</dbReference>
<keyword evidence="1" id="KW-0346">Stress response</keyword>
<dbReference type="PROSITE" id="PS01031">
    <property type="entry name" value="SHSP"/>
    <property type="match status" value="1"/>
</dbReference>
<dbReference type="InterPro" id="IPR002068">
    <property type="entry name" value="A-crystallin/Hsp20_dom"/>
</dbReference>
<comment type="similarity">
    <text evidence="2 3">Belongs to the small heat shock protein (HSP20) family.</text>
</comment>
<dbReference type="PANTHER" id="PTHR45640">
    <property type="entry name" value="HEAT SHOCK PROTEIN HSP-12.2-RELATED"/>
    <property type="match status" value="1"/>
</dbReference>
<dbReference type="Gene3D" id="2.60.40.790">
    <property type="match status" value="1"/>
</dbReference>
<evidence type="ECO:0000313" key="7">
    <source>
        <dbReference type="RefSeq" id="XP_072834176.1"/>
    </source>
</evidence>
<evidence type="ECO:0000259" key="5">
    <source>
        <dbReference type="PROSITE" id="PS01031"/>
    </source>
</evidence>
<dbReference type="PRINTS" id="PR00299">
    <property type="entry name" value="ACRYSTALLIN"/>
</dbReference>
<organism evidence="6 7">
    <name type="scientific">Pogona vitticeps</name>
    <name type="common">central bearded dragon</name>
    <dbReference type="NCBI Taxonomy" id="103695"/>
    <lineage>
        <taxon>Eukaryota</taxon>
        <taxon>Metazoa</taxon>
        <taxon>Chordata</taxon>
        <taxon>Craniata</taxon>
        <taxon>Vertebrata</taxon>
        <taxon>Euteleostomi</taxon>
        <taxon>Lepidosauria</taxon>
        <taxon>Squamata</taxon>
        <taxon>Bifurcata</taxon>
        <taxon>Unidentata</taxon>
        <taxon>Episquamata</taxon>
        <taxon>Toxicofera</taxon>
        <taxon>Iguania</taxon>
        <taxon>Acrodonta</taxon>
        <taxon>Agamidae</taxon>
        <taxon>Amphibolurinae</taxon>
        <taxon>Pogona</taxon>
    </lineage>
</organism>
<dbReference type="CDD" id="cd06526">
    <property type="entry name" value="metazoan_ACD"/>
    <property type="match status" value="1"/>
</dbReference>
<evidence type="ECO:0000256" key="1">
    <source>
        <dbReference type="ARBA" id="ARBA00023016"/>
    </source>
</evidence>
<evidence type="ECO:0000313" key="6">
    <source>
        <dbReference type="Proteomes" id="UP001652642"/>
    </source>
</evidence>
<evidence type="ECO:0000256" key="2">
    <source>
        <dbReference type="PROSITE-ProRule" id="PRU00285"/>
    </source>
</evidence>
<evidence type="ECO:0000256" key="3">
    <source>
        <dbReference type="RuleBase" id="RU003616"/>
    </source>
</evidence>
<proteinExistence type="inferred from homology"/>
<gene>
    <name evidence="7" type="primary">LOC110090600</name>
</gene>
<protein>
    <submittedName>
        <fullName evidence="7">Stress-induced protein 1-like</fullName>
    </submittedName>
</protein>
<keyword evidence="6" id="KW-1185">Reference proteome</keyword>
<feature type="region of interest" description="Disordered" evidence="4">
    <location>
        <begin position="151"/>
        <end position="182"/>
    </location>
</feature>
<dbReference type="GeneID" id="110090600"/>
<dbReference type="PANTHER" id="PTHR45640:SF2">
    <property type="entry name" value="HEAT SHOCK PROTEIN BETA-11-RELATED"/>
    <property type="match status" value="1"/>
</dbReference>
<accession>A0ABM5ELZ5</accession>
<dbReference type="InterPro" id="IPR008978">
    <property type="entry name" value="HSP20-like_chaperone"/>
</dbReference>
<sequence>MLCRLHLAAPRSPLPSRGLWPRPGSLFEELEREMDAMWELLTSNWRPTASVSTTTVRRETSPSTPAADPAGAFAVSQDMAGFDPQELVVKLVGEKVVLTGKRATQTPEGPFRYELFRREWDVPESVDRERLSCFVSRDGELRIEAPVAEPAARTVPIEVNQRGQAAPEEPQSSAAAENRAQG</sequence>
<dbReference type="Proteomes" id="UP001652642">
    <property type="component" value="Chromosome 7"/>
</dbReference>
<reference evidence="7" key="1">
    <citation type="submission" date="2025-08" db="UniProtKB">
        <authorList>
            <consortium name="RefSeq"/>
        </authorList>
    </citation>
    <scope>IDENTIFICATION</scope>
</reference>
<feature type="compositionally biased region" description="Low complexity" evidence="4">
    <location>
        <begin position="164"/>
        <end position="182"/>
    </location>
</feature>